<protein>
    <submittedName>
        <fullName evidence="1">Uncharacterized protein</fullName>
    </submittedName>
</protein>
<dbReference type="RefSeq" id="WP_284387524.1">
    <property type="nucleotide sequence ID" value="NZ_BSNG01000001.1"/>
</dbReference>
<evidence type="ECO:0000313" key="1">
    <source>
        <dbReference type="EMBL" id="GLQ08531.1"/>
    </source>
</evidence>
<comment type="caution">
    <text evidence="1">The sequence shown here is derived from an EMBL/GenBank/DDBJ whole genome shotgun (WGS) entry which is preliminary data.</text>
</comment>
<keyword evidence="2" id="KW-1185">Reference proteome</keyword>
<dbReference type="EMBL" id="BSNG01000001">
    <property type="protein sequence ID" value="GLQ08531.1"/>
    <property type="molecule type" value="Genomic_DNA"/>
</dbReference>
<evidence type="ECO:0000313" key="2">
    <source>
        <dbReference type="Proteomes" id="UP001161406"/>
    </source>
</evidence>
<accession>A0ABQ5UDA9</accession>
<dbReference type="Proteomes" id="UP001161406">
    <property type="component" value="Unassembled WGS sequence"/>
</dbReference>
<sequence>MPKQVRLVRDQLEQALFTLPKDPQSPTIGLLIEEAIEVALEIEFTNPTPSAPACAKEKAEEEKPMPVSYRVIDLASGGAEPVEHVVDGVATPEAAAEKALGARLFRSGRKPELRARVYFQRPGMPLSMVRLYAKAAKLG</sequence>
<proteinExistence type="predicted"/>
<reference evidence="1" key="1">
    <citation type="journal article" date="2014" name="Int. J. Syst. Evol. Microbiol.">
        <title>Complete genome of a new Firmicutes species belonging to the dominant human colonic microbiota ('Ruminococcus bicirculans') reveals two chromosomes and a selective capacity to utilize plant glucans.</title>
        <authorList>
            <consortium name="NISC Comparative Sequencing Program"/>
            <person name="Wegmann U."/>
            <person name="Louis P."/>
            <person name="Goesmann A."/>
            <person name="Henrissat B."/>
            <person name="Duncan S.H."/>
            <person name="Flint H.J."/>
        </authorList>
    </citation>
    <scope>NUCLEOTIDE SEQUENCE</scope>
    <source>
        <strain evidence="1">NBRC 103855</strain>
    </source>
</reference>
<reference evidence="1" key="2">
    <citation type="submission" date="2023-01" db="EMBL/GenBank/DDBJ databases">
        <title>Draft genome sequence of Devosia yakushimensis strain NBRC 103855.</title>
        <authorList>
            <person name="Sun Q."/>
            <person name="Mori K."/>
        </authorList>
    </citation>
    <scope>NUCLEOTIDE SEQUENCE</scope>
    <source>
        <strain evidence="1">NBRC 103855</strain>
    </source>
</reference>
<organism evidence="1 2">
    <name type="scientific">Devosia yakushimensis</name>
    <dbReference type="NCBI Taxonomy" id="470028"/>
    <lineage>
        <taxon>Bacteria</taxon>
        <taxon>Pseudomonadati</taxon>
        <taxon>Pseudomonadota</taxon>
        <taxon>Alphaproteobacteria</taxon>
        <taxon>Hyphomicrobiales</taxon>
        <taxon>Devosiaceae</taxon>
        <taxon>Devosia</taxon>
    </lineage>
</organism>
<gene>
    <name evidence="1" type="ORF">GCM10007913_04630</name>
</gene>
<name>A0ABQ5UDA9_9HYPH</name>